<dbReference type="InterPro" id="IPR039039">
    <property type="entry name" value="RAI1-like_fam"/>
</dbReference>
<reference evidence="5" key="1">
    <citation type="submission" date="2021-04" db="EMBL/GenBank/DDBJ databases">
        <authorList>
            <consortium name="Molecular Ecology Group"/>
        </authorList>
    </citation>
    <scope>NUCLEOTIDE SEQUENCE</scope>
</reference>
<dbReference type="GO" id="GO:0000166">
    <property type="term" value="F:nucleotide binding"/>
    <property type="evidence" value="ECO:0007669"/>
    <property type="project" value="UniProtKB-KW"/>
</dbReference>
<dbReference type="EC" id="3.6.1.-" evidence="2"/>
<evidence type="ECO:0000256" key="3">
    <source>
        <dbReference type="SAM" id="MobiDB-lite"/>
    </source>
</evidence>
<feature type="domain" description="RAI1-like" evidence="4">
    <location>
        <begin position="41"/>
        <end position="395"/>
    </location>
</feature>
<dbReference type="InterPro" id="IPR013961">
    <property type="entry name" value="RAI1"/>
</dbReference>
<dbReference type="OrthoDB" id="10051938at2759"/>
<dbReference type="AlphaFoldDB" id="A0A8S3YSF7"/>
<dbReference type="GO" id="GO:0004518">
    <property type="term" value="F:nuclease activity"/>
    <property type="evidence" value="ECO:0007669"/>
    <property type="project" value="UniProtKB-KW"/>
</dbReference>
<dbReference type="Pfam" id="PF08652">
    <property type="entry name" value="RAI1"/>
    <property type="match status" value="1"/>
</dbReference>
<dbReference type="PANTHER" id="PTHR12395:SF9">
    <property type="entry name" value="DECAPPING AND EXORIBONUCLEASE PROTEIN"/>
    <property type="match status" value="1"/>
</dbReference>
<evidence type="ECO:0000259" key="4">
    <source>
        <dbReference type="Pfam" id="PF08652"/>
    </source>
</evidence>
<evidence type="ECO:0000313" key="6">
    <source>
        <dbReference type="Proteomes" id="UP000678393"/>
    </source>
</evidence>
<dbReference type="GO" id="GO:0110155">
    <property type="term" value="P:NAD-cap decapping"/>
    <property type="evidence" value="ECO:0007669"/>
    <property type="project" value="TreeGrafter"/>
</dbReference>
<name>A0A8S3YSF7_9EUPU</name>
<keyword evidence="2" id="KW-0540">Nuclease</keyword>
<comment type="caution">
    <text evidence="5">The sequence shown here is derived from an EMBL/GenBank/DDBJ whole genome shotgun (WGS) entry which is preliminary data.</text>
</comment>
<dbReference type="GO" id="GO:0034353">
    <property type="term" value="F:mRNA 5'-diphosphatase activity"/>
    <property type="evidence" value="ECO:0007669"/>
    <property type="project" value="TreeGrafter"/>
</dbReference>
<keyword evidence="2" id="KW-0378">Hydrolase</keyword>
<dbReference type="GO" id="GO:0005634">
    <property type="term" value="C:nucleus"/>
    <property type="evidence" value="ECO:0007669"/>
    <property type="project" value="UniProtKB-SubCell"/>
</dbReference>
<feature type="region of interest" description="Disordered" evidence="3">
    <location>
        <begin position="1"/>
        <end position="24"/>
    </location>
</feature>
<keyword evidence="2" id="KW-0479">Metal-binding</keyword>
<dbReference type="GO" id="GO:0003723">
    <property type="term" value="F:RNA binding"/>
    <property type="evidence" value="ECO:0007669"/>
    <property type="project" value="UniProtKB-KW"/>
</dbReference>
<evidence type="ECO:0000256" key="2">
    <source>
        <dbReference type="RuleBase" id="RU367113"/>
    </source>
</evidence>
<dbReference type="GO" id="GO:0046872">
    <property type="term" value="F:metal ion binding"/>
    <property type="evidence" value="ECO:0007669"/>
    <property type="project" value="UniProtKB-KW"/>
</dbReference>
<accession>A0A8S3YSF7</accession>
<dbReference type="PANTHER" id="PTHR12395">
    <property type="entry name" value="DOM-3 RELATED"/>
    <property type="match status" value="1"/>
</dbReference>
<dbReference type="GO" id="GO:0005829">
    <property type="term" value="C:cytosol"/>
    <property type="evidence" value="ECO:0007669"/>
    <property type="project" value="TreeGrafter"/>
</dbReference>
<evidence type="ECO:0000256" key="1">
    <source>
        <dbReference type="ARBA" id="ARBA00006562"/>
    </source>
</evidence>
<keyword evidence="2" id="KW-0547">Nucleotide-binding</keyword>
<keyword evidence="2" id="KW-0539">Nucleus</keyword>
<evidence type="ECO:0000313" key="5">
    <source>
        <dbReference type="EMBL" id="CAG5120107.1"/>
    </source>
</evidence>
<comment type="similarity">
    <text evidence="1 2">Belongs to the DXO/Dom3Z family.</text>
</comment>
<comment type="function">
    <text evidence="2">Decapping enzyme for NAD-capped RNAs: specifically hydrolyzes the nicotinamide adenine dinucleotide (NAD) cap from a subset of RNAs by removing the entire NAD moiety from the 5'-end of an NAD-capped RNA.</text>
</comment>
<comment type="cofactor">
    <cofactor evidence="2">
        <name>a divalent metal cation</name>
        <dbReference type="ChEBI" id="CHEBI:60240"/>
    </cofactor>
</comment>
<protein>
    <recommendedName>
        <fullName evidence="2">Decapping nuclease</fullName>
        <ecNumber evidence="2">3.6.1.-</ecNumber>
    </recommendedName>
</protein>
<gene>
    <name evidence="5" type="ORF">CUNI_LOCUS5665</name>
</gene>
<sequence>MKRQANIPLEHGDKHSKSTGRNDRLKTYPQLFDKAFPYFREPVENGCFSLDARRQFRHDSSQLRVFSPPADWKRCLFDLRSGYGDMIKRDETKKEYLDDLLRWIMCNKHKFMSRQKLETTSDSKTLKHGTEQADIPNVFDSLNTDFICWRGLLTRLLCIPYENREDLLVAVVRFRGTYFMCEFDTERKKQEVQERTPKQEEMCAWGFKFEQYVTADKSSGARDTKLRVNTNTAFCSVARSRLGSHSIVFGAEVDCQDGNSKRGNVYVELKTSRVIESQRQYENFCKFKLIKWWAQSFLIGIPRIVCGFRDDNGVVQTLQNYPVHEIPAMVKACVRQPWKPSVCFNFLEAFLQFVKANITTDDERCVYLFRWQPGSDVICQRQGDDPEFYFLPDWFTSWDAWGTPLSQDHQ</sequence>
<dbReference type="EMBL" id="CAJHNH020000834">
    <property type="protein sequence ID" value="CAG5120107.1"/>
    <property type="molecule type" value="Genomic_DNA"/>
</dbReference>
<keyword evidence="2" id="KW-0694">RNA-binding</keyword>
<comment type="subcellular location">
    <subcellularLocation>
        <location evidence="2">Nucleus</location>
    </subcellularLocation>
</comment>
<proteinExistence type="inferred from homology"/>
<dbReference type="Proteomes" id="UP000678393">
    <property type="component" value="Unassembled WGS sequence"/>
</dbReference>
<feature type="compositionally biased region" description="Basic and acidic residues" evidence="3">
    <location>
        <begin position="10"/>
        <end position="24"/>
    </location>
</feature>
<keyword evidence="6" id="KW-1185">Reference proteome</keyword>
<organism evidence="5 6">
    <name type="scientific">Candidula unifasciata</name>
    <dbReference type="NCBI Taxonomy" id="100452"/>
    <lineage>
        <taxon>Eukaryota</taxon>
        <taxon>Metazoa</taxon>
        <taxon>Spiralia</taxon>
        <taxon>Lophotrochozoa</taxon>
        <taxon>Mollusca</taxon>
        <taxon>Gastropoda</taxon>
        <taxon>Heterobranchia</taxon>
        <taxon>Euthyneura</taxon>
        <taxon>Panpulmonata</taxon>
        <taxon>Eupulmonata</taxon>
        <taxon>Stylommatophora</taxon>
        <taxon>Helicina</taxon>
        <taxon>Helicoidea</taxon>
        <taxon>Geomitridae</taxon>
        <taxon>Candidula</taxon>
    </lineage>
</organism>
<dbReference type="GO" id="GO:0000956">
    <property type="term" value="P:nuclear-transcribed mRNA catabolic process"/>
    <property type="evidence" value="ECO:0007669"/>
    <property type="project" value="TreeGrafter"/>
</dbReference>